<gene>
    <name evidence="10" type="ORF">GF1_20490</name>
</gene>
<evidence type="ECO:0000256" key="5">
    <source>
        <dbReference type="ARBA" id="ARBA00023159"/>
    </source>
</evidence>
<evidence type="ECO:0000256" key="6">
    <source>
        <dbReference type="ARBA" id="ARBA00023163"/>
    </source>
</evidence>
<dbReference type="Proteomes" id="UP001063350">
    <property type="component" value="Chromosome"/>
</dbReference>
<dbReference type="SUPFAM" id="SSF52172">
    <property type="entry name" value="CheY-like"/>
    <property type="match status" value="1"/>
</dbReference>
<evidence type="ECO:0000256" key="4">
    <source>
        <dbReference type="ARBA" id="ARBA00023125"/>
    </source>
</evidence>
<dbReference type="InterPro" id="IPR009057">
    <property type="entry name" value="Homeodomain-like_sf"/>
</dbReference>
<dbReference type="RefSeq" id="WP_267926425.1">
    <property type="nucleotide sequence ID" value="NZ_AP024233.1"/>
</dbReference>
<dbReference type="SMART" id="SM00382">
    <property type="entry name" value="AAA"/>
    <property type="match status" value="1"/>
</dbReference>
<feature type="domain" description="Sigma-54 factor interaction" evidence="8">
    <location>
        <begin position="145"/>
        <end position="374"/>
    </location>
</feature>
<dbReference type="PROSITE" id="PS00688">
    <property type="entry name" value="SIGMA54_INTERACT_3"/>
    <property type="match status" value="1"/>
</dbReference>
<dbReference type="FunFam" id="1.10.8.60:FF:000014">
    <property type="entry name" value="DNA-binding transcriptional regulator NtrC"/>
    <property type="match status" value="1"/>
</dbReference>
<dbReference type="InterPro" id="IPR003593">
    <property type="entry name" value="AAA+_ATPase"/>
</dbReference>
<keyword evidence="4" id="KW-0238">DNA-binding</keyword>
<evidence type="ECO:0000259" key="9">
    <source>
        <dbReference type="PROSITE" id="PS50110"/>
    </source>
</evidence>
<evidence type="ECO:0000256" key="7">
    <source>
        <dbReference type="PROSITE-ProRule" id="PRU00169"/>
    </source>
</evidence>
<dbReference type="PANTHER" id="PTHR32071">
    <property type="entry name" value="TRANSCRIPTIONAL REGULATORY PROTEIN"/>
    <property type="match status" value="1"/>
</dbReference>
<dbReference type="FunFam" id="3.40.50.300:FF:000006">
    <property type="entry name" value="DNA-binding transcriptional regulator NtrC"/>
    <property type="match status" value="1"/>
</dbReference>
<accession>A0A915XKT2</accession>
<keyword evidence="6" id="KW-0804">Transcription</keyword>
<evidence type="ECO:0000259" key="8">
    <source>
        <dbReference type="PROSITE" id="PS50045"/>
    </source>
</evidence>
<keyword evidence="11" id="KW-1185">Reference proteome</keyword>
<dbReference type="Pfam" id="PF25601">
    <property type="entry name" value="AAA_lid_14"/>
    <property type="match status" value="1"/>
</dbReference>
<dbReference type="Gene3D" id="1.10.8.60">
    <property type="match status" value="1"/>
</dbReference>
<keyword evidence="3" id="KW-0805">Transcription regulation</keyword>
<dbReference type="EMBL" id="AP024233">
    <property type="protein sequence ID" value="BCO09673.1"/>
    <property type="molecule type" value="Genomic_DNA"/>
</dbReference>
<keyword evidence="5" id="KW-0010">Activator</keyword>
<dbReference type="PROSITE" id="PS50110">
    <property type="entry name" value="RESPONSE_REGULATORY"/>
    <property type="match status" value="1"/>
</dbReference>
<protein>
    <submittedName>
        <fullName evidence="10">Fis family transcriptional regulator</fullName>
    </submittedName>
</protein>
<name>A0A915XKT2_9BACT</name>
<dbReference type="GO" id="GO:0006355">
    <property type="term" value="P:regulation of DNA-templated transcription"/>
    <property type="evidence" value="ECO:0007669"/>
    <property type="project" value="InterPro"/>
</dbReference>
<dbReference type="Gene3D" id="1.10.10.60">
    <property type="entry name" value="Homeodomain-like"/>
    <property type="match status" value="1"/>
</dbReference>
<evidence type="ECO:0000313" key="11">
    <source>
        <dbReference type="Proteomes" id="UP001063350"/>
    </source>
</evidence>
<dbReference type="SUPFAM" id="SSF46689">
    <property type="entry name" value="Homeodomain-like"/>
    <property type="match status" value="1"/>
</dbReference>
<reference evidence="10" key="1">
    <citation type="submission" date="2020-12" db="EMBL/GenBank/DDBJ databases">
        <title>Desulfobium dissulfuricans gen. nov., sp. nov., a novel mesophilic, sulfate-reducing bacterium isolated from a deep-sea hydrothermal vent.</title>
        <authorList>
            <person name="Hashimoto Y."/>
            <person name="Tame A."/>
            <person name="Sawayama S."/>
            <person name="Miyazaki J."/>
            <person name="Takai K."/>
            <person name="Nakagawa S."/>
        </authorList>
    </citation>
    <scope>NUCLEOTIDE SEQUENCE</scope>
    <source>
        <strain evidence="10">GF1</strain>
    </source>
</reference>
<dbReference type="InterPro" id="IPR025944">
    <property type="entry name" value="Sigma_54_int_dom_CS"/>
</dbReference>
<dbReference type="GO" id="GO:0000160">
    <property type="term" value="P:phosphorelay signal transduction system"/>
    <property type="evidence" value="ECO:0007669"/>
    <property type="project" value="InterPro"/>
</dbReference>
<dbReference type="InterPro" id="IPR011006">
    <property type="entry name" value="CheY-like_superfamily"/>
</dbReference>
<dbReference type="InterPro" id="IPR058031">
    <property type="entry name" value="AAA_lid_NorR"/>
</dbReference>
<evidence type="ECO:0000313" key="10">
    <source>
        <dbReference type="EMBL" id="BCO09673.1"/>
    </source>
</evidence>
<organism evidence="10 11">
    <name type="scientific">Desulfolithobacter dissulfuricans</name>
    <dbReference type="NCBI Taxonomy" id="2795293"/>
    <lineage>
        <taxon>Bacteria</taxon>
        <taxon>Pseudomonadati</taxon>
        <taxon>Thermodesulfobacteriota</taxon>
        <taxon>Desulfobulbia</taxon>
        <taxon>Desulfobulbales</taxon>
        <taxon>Desulfobulbaceae</taxon>
        <taxon>Desulfolithobacter</taxon>
    </lineage>
</organism>
<keyword evidence="2" id="KW-0067">ATP-binding</keyword>
<keyword evidence="7" id="KW-0597">Phosphoprotein</keyword>
<sequence>MVADTLLIVDDEIDLLAGLKRLAASSLDCEVLTADCGHKALDLLQSQDVQIVLSDIRMPDMDGMTLLQRIRDEFPGTDVILMTAYGSIDQAVKALQQGAYDFITKPLNHQQLFHLIGNCLERRHLLQKNVILERQIKAQRETGRFIGQSPALSQVLSVIKLVAASNISVLITGQSGTGKELAAKTIHRLSDRGDRELIAVNCPALPEAVLESELFGHKKGAFTGADKDHPGLFAAADGSTLFLDEIGDLPIGLQTKLLRVLQEREIRPVGGTRTRRIDVRIIASTNQDLQEKMRQGQFREDLYYRLSEITLHMPPLCSMCEDIPLLAEHFLTRYCRELNREPKTLSPEAVRQLCQARWPGNVRELQNTIKRAVLLAPGPVIQPQDLALEDNPCTCDETDMEALLNMDYRSAKDQALRLFSTRYLTGLLKRTGGNVSQAARECGLERQSLQHLLRKYNISAQQFRTARS</sequence>
<feature type="modified residue" description="4-aspartylphosphate" evidence="7">
    <location>
        <position position="55"/>
    </location>
</feature>
<dbReference type="InterPro" id="IPR002078">
    <property type="entry name" value="Sigma_54_int"/>
</dbReference>
<dbReference type="Gene3D" id="3.40.50.2300">
    <property type="match status" value="1"/>
</dbReference>
<dbReference type="SUPFAM" id="SSF52540">
    <property type="entry name" value="P-loop containing nucleoside triphosphate hydrolases"/>
    <property type="match status" value="1"/>
</dbReference>
<dbReference type="AlphaFoldDB" id="A0A915XKT2"/>
<dbReference type="Pfam" id="PF02954">
    <property type="entry name" value="HTH_8"/>
    <property type="match status" value="1"/>
</dbReference>
<dbReference type="PROSITE" id="PS50045">
    <property type="entry name" value="SIGMA54_INTERACT_4"/>
    <property type="match status" value="1"/>
</dbReference>
<feature type="domain" description="Response regulatory" evidence="9">
    <location>
        <begin position="5"/>
        <end position="120"/>
    </location>
</feature>
<dbReference type="InterPro" id="IPR001789">
    <property type="entry name" value="Sig_transdc_resp-reg_receiver"/>
</dbReference>
<proteinExistence type="predicted"/>
<dbReference type="SMART" id="SM00448">
    <property type="entry name" value="REC"/>
    <property type="match status" value="1"/>
</dbReference>
<keyword evidence="1" id="KW-0547">Nucleotide-binding</keyword>
<dbReference type="GO" id="GO:0043565">
    <property type="term" value="F:sequence-specific DNA binding"/>
    <property type="evidence" value="ECO:0007669"/>
    <property type="project" value="InterPro"/>
</dbReference>
<dbReference type="Pfam" id="PF00158">
    <property type="entry name" value="Sigma54_activat"/>
    <property type="match status" value="1"/>
</dbReference>
<dbReference type="KEGG" id="ddu:GF1_20490"/>
<dbReference type="InterPro" id="IPR002197">
    <property type="entry name" value="HTH_Fis"/>
</dbReference>
<evidence type="ECO:0000256" key="1">
    <source>
        <dbReference type="ARBA" id="ARBA00022741"/>
    </source>
</evidence>
<dbReference type="PRINTS" id="PR01590">
    <property type="entry name" value="HTHFIS"/>
</dbReference>
<dbReference type="GO" id="GO:0005524">
    <property type="term" value="F:ATP binding"/>
    <property type="evidence" value="ECO:0007669"/>
    <property type="project" value="UniProtKB-KW"/>
</dbReference>
<dbReference type="InterPro" id="IPR027417">
    <property type="entry name" value="P-loop_NTPase"/>
</dbReference>
<dbReference type="Gene3D" id="3.40.50.300">
    <property type="entry name" value="P-loop containing nucleotide triphosphate hydrolases"/>
    <property type="match status" value="1"/>
</dbReference>
<evidence type="ECO:0000256" key="3">
    <source>
        <dbReference type="ARBA" id="ARBA00023015"/>
    </source>
</evidence>
<dbReference type="Pfam" id="PF00072">
    <property type="entry name" value="Response_reg"/>
    <property type="match status" value="1"/>
</dbReference>
<dbReference type="CDD" id="cd00009">
    <property type="entry name" value="AAA"/>
    <property type="match status" value="1"/>
</dbReference>
<evidence type="ECO:0000256" key="2">
    <source>
        <dbReference type="ARBA" id="ARBA00022840"/>
    </source>
</evidence>